<evidence type="ECO:0000256" key="1">
    <source>
        <dbReference type="ARBA" id="ARBA00011063"/>
    </source>
</evidence>
<evidence type="ECO:0000256" key="3">
    <source>
        <dbReference type="ARBA" id="ARBA00022912"/>
    </source>
</evidence>
<dbReference type="GO" id="GO:0004725">
    <property type="term" value="F:protein tyrosine phosphatase activity"/>
    <property type="evidence" value="ECO:0007669"/>
    <property type="project" value="InterPro"/>
</dbReference>
<keyword evidence="2" id="KW-0378">Hydrolase</keyword>
<dbReference type="EMBL" id="UINC01018563">
    <property type="protein sequence ID" value="SVA78081.1"/>
    <property type="molecule type" value="Genomic_DNA"/>
</dbReference>
<sequence>MTESSKKTTKILFICMGNICRSPSAEAVMQALVKQQGMEKEIFCDSAGTLDYHRGKPADARMQKHARLRGYELNSISRPFEYDDFELFDWIITMDEDNYQQIKWFDQRINYADKIRRMTEFCNTAQVSEVPDPYYGGNQGFENVLDLLEDACQGLLEFVTLKKT</sequence>
<name>A0A381YN75_9ZZZZ</name>
<dbReference type="SUPFAM" id="SSF52788">
    <property type="entry name" value="Phosphotyrosine protein phosphatases I"/>
    <property type="match status" value="1"/>
</dbReference>
<dbReference type="PANTHER" id="PTHR47439:SF1">
    <property type="entry name" value="ACID PHOSPHATASE"/>
    <property type="match status" value="1"/>
</dbReference>
<organism evidence="5">
    <name type="scientific">marine metagenome</name>
    <dbReference type="NCBI Taxonomy" id="408172"/>
    <lineage>
        <taxon>unclassified sequences</taxon>
        <taxon>metagenomes</taxon>
        <taxon>ecological metagenomes</taxon>
    </lineage>
</organism>
<dbReference type="InterPro" id="IPR017867">
    <property type="entry name" value="Tyr_phospatase_low_mol_wt"/>
</dbReference>
<evidence type="ECO:0000256" key="2">
    <source>
        <dbReference type="ARBA" id="ARBA00022801"/>
    </source>
</evidence>
<evidence type="ECO:0000313" key="5">
    <source>
        <dbReference type="EMBL" id="SVA78081.1"/>
    </source>
</evidence>
<dbReference type="PANTHER" id="PTHR47439">
    <property type="entry name" value="LOW MOLECULAR WEIGHT PHOSPHOTYROSINE PROTEIN PHOSPHATASE-RELATED"/>
    <property type="match status" value="1"/>
</dbReference>
<dbReference type="PRINTS" id="PR00719">
    <property type="entry name" value="LMWPTPASE"/>
</dbReference>
<feature type="domain" description="Phosphotyrosine protein phosphatase I" evidence="4">
    <location>
        <begin position="9"/>
        <end position="158"/>
    </location>
</feature>
<dbReference type="Pfam" id="PF01451">
    <property type="entry name" value="LMWPc"/>
    <property type="match status" value="1"/>
</dbReference>
<evidence type="ECO:0000259" key="4">
    <source>
        <dbReference type="SMART" id="SM00226"/>
    </source>
</evidence>
<comment type="similarity">
    <text evidence="1">Belongs to the low molecular weight phosphotyrosine protein phosphatase family.</text>
</comment>
<keyword evidence="3" id="KW-0904">Protein phosphatase</keyword>
<dbReference type="Gene3D" id="3.40.50.2300">
    <property type="match status" value="1"/>
</dbReference>
<dbReference type="AlphaFoldDB" id="A0A381YN75"/>
<gene>
    <name evidence="5" type="ORF">METZ01_LOCUS130935</name>
</gene>
<accession>A0A381YN75</accession>
<proteinExistence type="inferred from homology"/>
<dbReference type="InterPro" id="IPR036196">
    <property type="entry name" value="Ptyr_pPase_sf"/>
</dbReference>
<dbReference type="SMART" id="SM00226">
    <property type="entry name" value="LMWPc"/>
    <property type="match status" value="1"/>
</dbReference>
<dbReference type="FunFam" id="3.40.50.2300:FF:000113">
    <property type="entry name" value="Low molecular weight protein-tyrosine-phosphatase"/>
    <property type="match status" value="1"/>
</dbReference>
<dbReference type="CDD" id="cd16343">
    <property type="entry name" value="LMWPTP"/>
    <property type="match status" value="1"/>
</dbReference>
<dbReference type="InterPro" id="IPR052995">
    <property type="entry name" value="LMW-PTP"/>
</dbReference>
<protein>
    <recommendedName>
        <fullName evidence="4">Phosphotyrosine protein phosphatase I domain-containing protein</fullName>
    </recommendedName>
</protein>
<dbReference type="InterPro" id="IPR023485">
    <property type="entry name" value="Ptyr_pPase"/>
</dbReference>
<reference evidence="5" key="1">
    <citation type="submission" date="2018-05" db="EMBL/GenBank/DDBJ databases">
        <authorList>
            <person name="Lanie J.A."/>
            <person name="Ng W.-L."/>
            <person name="Kazmierczak K.M."/>
            <person name="Andrzejewski T.M."/>
            <person name="Davidsen T.M."/>
            <person name="Wayne K.J."/>
            <person name="Tettelin H."/>
            <person name="Glass J.I."/>
            <person name="Rusch D."/>
            <person name="Podicherti R."/>
            <person name="Tsui H.-C.T."/>
            <person name="Winkler M.E."/>
        </authorList>
    </citation>
    <scope>NUCLEOTIDE SEQUENCE</scope>
</reference>